<accession>A0A6M7WPI3</accession>
<reference evidence="7 8" key="1">
    <citation type="submission" date="2018-10" db="EMBL/GenBank/DDBJ databases">
        <authorList>
            <person name="Perry B.J."/>
            <person name="Sullivan J.T."/>
            <person name="Murphy R.J.T."/>
            <person name="Ramsay J.P."/>
            <person name="Ronson C.W."/>
        </authorList>
    </citation>
    <scope>NUCLEOTIDE SEQUENCE [LARGE SCALE GENOMIC DNA]</scope>
    <source>
        <strain evidence="7 8">R88b</strain>
    </source>
</reference>
<evidence type="ECO:0000256" key="1">
    <source>
        <dbReference type="ARBA" id="ARBA00004651"/>
    </source>
</evidence>
<evidence type="ECO:0000256" key="6">
    <source>
        <dbReference type="SAM" id="Phobius"/>
    </source>
</evidence>
<proteinExistence type="predicted"/>
<feature type="transmembrane region" description="Helical" evidence="6">
    <location>
        <begin position="15"/>
        <end position="34"/>
    </location>
</feature>
<comment type="subcellular location">
    <subcellularLocation>
        <location evidence="1">Cell membrane</location>
        <topology evidence="1">Multi-pass membrane protein</topology>
    </subcellularLocation>
</comment>
<evidence type="ECO:0000256" key="4">
    <source>
        <dbReference type="ARBA" id="ARBA00022989"/>
    </source>
</evidence>
<dbReference type="Pfam" id="PF02653">
    <property type="entry name" value="BPD_transp_2"/>
    <property type="match status" value="1"/>
</dbReference>
<keyword evidence="3 6" id="KW-0812">Transmembrane</keyword>
<dbReference type="AlphaFoldDB" id="A0A6M7WPI3"/>
<dbReference type="PANTHER" id="PTHR30482:SF10">
    <property type="entry name" value="HIGH-AFFINITY BRANCHED-CHAIN AMINO ACID TRANSPORT PROTEIN BRAE"/>
    <property type="match status" value="1"/>
</dbReference>
<name>A0A6M7WPI3_RHILI</name>
<organism evidence="7 8">
    <name type="scientific">Mesorhizobium loti R88b</name>
    <dbReference type="NCBI Taxonomy" id="935548"/>
    <lineage>
        <taxon>Bacteria</taxon>
        <taxon>Pseudomonadati</taxon>
        <taxon>Pseudomonadota</taxon>
        <taxon>Alphaproteobacteria</taxon>
        <taxon>Hyphomicrobiales</taxon>
        <taxon>Phyllobacteriaceae</taxon>
        <taxon>Mesorhizobium</taxon>
    </lineage>
</organism>
<protein>
    <submittedName>
        <fullName evidence="7">Branched-chain amino acid ABC transporter permease</fullName>
    </submittedName>
</protein>
<dbReference type="GO" id="GO:0015658">
    <property type="term" value="F:branched-chain amino acid transmembrane transporter activity"/>
    <property type="evidence" value="ECO:0007669"/>
    <property type="project" value="InterPro"/>
</dbReference>
<keyword evidence="2" id="KW-1003">Cell membrane</keyword>
<evidence type="ECO:0000313" key="7">
    <source>
        <dbReference type="EMBL" id="QKD02519.1"/>
    </source>
</evidence>
<dbReference type="RefSeq" id="WP_027030373.1">
    <property type="nucleotide sequence ID" value="NZ_CP033367.1"/>
</dbReference>
<dbReference type="EMBL" id="CP033367">
    <property type="protein sequence ID" value="QKD02519.1"/>
    <property type="molecule type" value="Genomic_DNA"/>
</dbReference>
<evidence type="ECO:0000313" key="8">
    <source>
        <dbReference type="Proteomes" id="UP000503017"/>
    </source>
</evidence>
<dbReference type="Proteomes" id="UP000503017">
    <property type="component" value="Chromosome"/>
</dbReference>
<keyword evidence="5 6" id="KW-0472">Membrane</keyword>
<dbReference type="CDD" id="cd06581">
    <property type="entry name" value="TM_PBP1_LivM_like"/>
    <property type="match status" value="1"/>
</dbReference>
<evidence type="ECO:0000256" key="5">
    <source>
        <dbReference type="ARBA" id="ARBA00023136"/>
    </source>
</evidence>
<keyword evidence="4 6" id="KW-1133">Transmembrane helix</keyword>
<evidence type="ECO:0000256" key="3">
    <source>
        <dbReference type="ARBA" id="ARBA00022692"/>
    </source>
</evidence>
<feature type="transmembrane region" description="Helical" evidence="6">
    <location>
        <begin position="40"/>
        <end position="62"/>
    </location>
</feature>
<feature type="transmembrane region" description="Helical" evidence="6">
    <location>
        <begin position="74"/>
        <end position="93"/>
    </location>
</feature>
<sequence>MLKQAFLERAWPRQAWIGIAIAVVAALALLPLLPGAIDSYTFSFLFFVFIYAIMAQGWNLVAGFGGQISLGNHAFFGLGAYTTAILWSGNYLWGSLYDAYPRLYYFDPVTMVLGGLVAALAAVIIGLPLLSKLRGDYFALGTLGFGEIVKVMFINGGDFTGGAFGVVAPAGTFDTLLPHYVVGLGLMVGTALAIHLLMRSRYGLALIAVRDDEMAASANGINVLRVKVSAFAGSAFIAGIAGSLYTYYIFHVGPDSVFDLDWMLLPLMMTVAGGTGTLLGPILGAFVMYAVFDLARIVVPDYHPVISGLTIILAMLFLPKGLMRSFGGRVRVV</sequence>
<gene>
    <name evidence="7" type="ORF">EB235_14260</name>
</gene>
<feature type="transmembrane region" description="Helical" evidence="6">
    <location>
        <begin position="105"/>
        <end position="130"/>
    </location>
</feature>
<feature type="transmembrane region" description="Helical" evidence="6">
    <location>
        <begin position="262"/>
        <end position="292"/>
    </location>
</feature>
<dbReference type="InterPro" id="IPR043428">
    <property type="entry name" value="LivM-like"/>
</dbReference>
<dbReference type="PANTHER" id="PTHR30482">
    <property type="entry name" value="HIGH-AFFINITY BRANCHED-CHAIN AMINO ACID TRANSPORT SYSTEM PERMEASE"/>
    <property type="match status" value="1"/>
</dbReference>
<dbReference type="InterPro" id="IPR001851">
    <property type="entry name" value="ABC_transp_permease"/>
</dbReference>
<feature type="transmembrane region" description="Helical" evidence="6">
    <location>
        <begin position="304"/>
        <end position="323"/>
    </location>
</feature>
<feature type="transmembrane region" description="Helical" evidence="6">
    <location>
        <begin position="228"/>
        <end position="250"/>
    </location>
</feature>
<evidence type="ECO:0000256" key="2">
    <source>
        <dbReference type="ARBA" id="ARBA00022475"/>
    </source>
</evidence>
<dbReference type="GO" id="GO:0005886">
    <property type="term" value="C:plasma membrane"/>
    <property type="evidence" value="ECO:0007669"/>
    <property type="project" value="UniProtKB-SubCell"/>
</dbReference>
<feature type="transmembrane region" description="Helical" evidence="6">
    <location>
        <begin position="177"/>
        <end position="197"/>
    </location>
</feature>